<evidence type="ECO:0000313" key="2">
    <source>
        <dbReference type="EMBL" id="KAK6923904.1"/>
    </source>
</evidence>
<feature type="compositionally biased region" description="Basic and acidic residues" evidence="1">
    <location>
        <begin position="323"/>
        <end position="342"/>
    </location>
</feature>
<gene>
    <name evidence="2" type="ORF">RJ641_010104</name>
</gene>
<feature type="region of interest" description="Disordered" evidence="1">
    <location>
        <begin position="424"/>
        <end position="452"/>
    </location>
</feature>
<organism evidence="2 3">
    <name type="scientific">Dillenia turbinata</name>
    <dbReference type="NCBI Taxonomy" id="194707"/>
    <lineage>
        <taxon>Eukaryota</taxon>
        <taxon>Viridiplantae</taxon>
        <taxon>Streptophyta</taxon>
        <taxon>Embryophyta</taxon>
        <taxon>Tracheophyta</taxon>
        <taxon>Spermatophyta</taxon>
        <taxon>Magnoliopsida</taxon>
        <taxon>eudicotyledons</taxon>
        <taxon>Gunneridae</taxon>
        <taxon>Pentapetalae</taxon>
        <taxon>Dilleniales</taxon>
        <taxon>Dilleniaceae</taxon>
        <taxon>Dillenia</taxon>
    </lineage>
</organism>
<proteinExistence type="predicted"/>
<name>A0AAN8UZV9_9MAGN</name>
<feature type="region of interest" description="Disordered" evidence="1">
    <location>
        <begin position="1"/>
        <end position="49"/>
    </location>
</feature>
<feature type="compositionally biased region" description="Basic residues" evidence="1">
    <location>
        <begin position="310"/>
        <end position="322"/>
    </location>
</feature>
<dbReference type="Proteomes" id="UP001370490">
    <property type="component" value="Unassembled WGS sequence"/>
</dbReference>
<comment type="caution">
    <text evidence="2">The sequence shown here is derived from an EMBL/GenBank/DDBJ whole genome shotgun (WGS) entry which is preliminary data.</text>
</comment>
<reference evidence="2 3" key="1">
    <citation type="submission" date="2023-12" db="EMBL/GenBank/DDBJ databases">
        <title>A high-quality genome assembly for Dillenia turbinata (Dilleniales).</title>
        <authorList>
            <person name="Chanderbali A."/>
        </authorList>
    </citation>
    <scope>NUCLEOTIDE SEQUENCE [LARGE SCALE GENOMIC DNA]</scope>
    <source>
        <strain evidence="2">LSX21</strain>
        <tissue evidence="2">Leaf</tissue>
    </source>
</reference>
<protein>
    <submittedName>
        <fullName evidence="2">Uncharacterized protein</fullName>
    </submittedName>
</protein>
<feature type="compositionally biased region" description="Basic and acidic residues" evidence="1">
    <location>
        <begin position="15"/>
        <end position="26"/>
    </location>
</feature>
<evidence type="ECO:0000256" key="1">
    <source>
        <dbReference type="SAM" id="MobiDB-lite"/>
    </source>
</evidence>
<sequence>MEKKKDHIASTSQETDTHDHLNKEGQEPPLVPPTDMLKQDYPNSSNKEHAQILQWSSTTQQPIMEHYPFPSISCSSPQQQLKPTVHHVQHSDLSPNLAQPTLPFWLPPRTGYPFSGTNVPGICQLFTPNGTTCGEKLAANRTHVPNFCYHIGYPFPGFPGPWDPSACWNHTPQPRSPCAYTFPGARGYNSQPVLPVPSYPVAFGQTAQKGIIRPHIKLSHKHQLLWEAQSAENAHLWSVIGQLQSEVAEYKSKLLKLEAQVCSLRPTTEVHVAQGTKVASTGQAPKRGRPRKSVAAVTQSPLPNESLHRSCGKKAVKNRRQGKISEHNFENEAIDKVEEKGKSYHSSGNIRKENDGDNPKAPALENHGLHIIPEVHANLACPNTLEVESSVYKRKDTKISTSNGIKQGGIMVCRWNYAEDAYTLEDGTEAKRDDEEMEDDASSDTENCTSQA</sequence>
<dbReference type="AlphaFoldDB" id="A0AAN8UZV9"/>
<dbReference type="EMBL" id="JBAMMX010000017">
    <property type="protein sequence ID" value="KAK6923904.1"/>
    <property type="molecule type" value="Genomic_DNA"/>
</dbReference>
<keyword evidence="3" id="KW-1185">Reference proteome</keyword>
<feature type="region of interest" description="Disordered" evidence="1">
    <location>
        <begin position="274"/>
        <end position="364"/>
    </location>
</feature>
<accession>A0AAN8UZV9</accession>
<evidence type="ECO:0000313" key="3">
    <source>
        <dbReference type="Proteomes" id="UP001370490"/>
    </source>
</evidence>